<evidence type="ECO:0000256" key="1">
    <source>
        <dbReference type="SAM" id="MobiDB-lite"/>
    </source>
</evidence>
<comment type="caution">
    <text evidence="2">The sequence shown here is derived from an EMBL/GenBank/DDBJ whole genome shotgun (WGS) entry which is preliminary data.</text>
</comment>
<protein>
    <submittedName>
        <fullName evidence="2">Uncharacterized protein</fullName>
    </submittedName>
</protein>
<dbReference type="EMBL" id="NCKV01045034">
    <property type="protein sequence ID" value="RWS18160.1"/>
    <property type="molecule type" value="Genomic_DNA"/>
</dbReference>
<feature type="region of interest" description="Disordered" evidence="1">
    <location>
        <begin position="38"/>
        <end position="60"/>
    </location>
</feature>
<gene>
    <name evidence="2" type="ORF">B4U80_07949</name>
</gene>
<sequence length="110" mass="11897">TRSVLPVPSAAAANDEGLWVVWPETATAEPRLLLQSCHGQRSLPSKPEPSKDSLTSSRSSLNLWPQNSCSFIPGRWNPLSVLAGMVTGPPLLQISGLGMSHRRKTTCYSK</sequence>
<proteinExistence type="predicted"/>
<evidence type="ECO:0000313" key="3">
    <source>
        <dbReference type="Proteomes" id="UP000288716"/>
    </source>
</evidence>
<accession>A0A443RSG1</accession>
<dbReference type="VEuPathDB" id="VectorBase:LDEU013880"/>
<keyword evidence="3" id="KW-1185">Reference proteome</keyword>
<reference evidence="2 3" key="1">
    <citation type="journal article" date="2018" name="Gigascience">
        <title>Genomes of trombidid mites reveal novel predicted allergens and laterally-transferred genes associated with secondary metabolism.</title>
        <authorList>
            <person name="Dong X."/>
            <person name="Chaisiri K."/>
            <person name="Xia D."/>
            <person name="Armstrong S.D."/>
            <person name="Fang Y."/>
            <person name="Donnelly M.J."/>
            <person name="Kadowaki T."/>
            <person name="McGarry J.W."/>
            <person name="Darby A.C."/>
            <person name="Makepeace B.L."/>
        </authorList>
    </citation>
    <scope>NUCLEOTIDE SEQUENCE [LARGE SCALE GENOMIC DNA]</scope>
    <source>
        <strain evidence="2">UoL-UT</strain>
    </source>
</reference>
<feature type="non-terminal residue" evidence="2">
    <location>
        <position position="1"/>
    </location>
</feature>
<dbReference type="AlphaFoldDB" id="A0A443RSG1"/>
<dbReference type="Proteomes" id="UP000288716">
    <property type="component" value="Unassembled WGS sequence"/>
</dbReference>
<name>A0A443RSG1_9ACAR</name>
<evidence type="ECO:0000313" key="2">
    <source>
        <dbReference type="EMBL" id="RWS18160.1"/>
    </source>
</evidence>
<organism evidence="2 3">
    <name type="scientific">Leptotrombidium deliense</name>
    <dbReference type="NCBI Taxonomy" id="299467"/>
    <lineage>
        <taxon>Eukaryota</taxon>
        <taxon>Metazoa</taxon>
        <taxon>Ecdysozoa</taxon>
        <taxon>Arthropoda</taxon>
        <taxon>Chelicerata</taxon>
        <taxon>Arachnida</taxon>
        <taxon>Acari</taxon>
        <taxon>Acariformes</taxon>
        <taxon>Trombidiformes</taxon>
        <taxon>Prostigmata</taxon>
        <taxon>Anystina</taxon>
        <taxon>Parasitengona</taxon>
        <taxon>Trombiculoidea</taxon>
        <taxon>Trombiculidae</taxon>
        <taxon>Leptotrombidium</taxon>
    </lineage>
</organism>